<evidence type="ECO:0000313" key="2">
    <source>
        <dbReference type="EMBL" id="KAJ7747450.1"/>
    </source>
</evidence>
<dbReference type="EMBL" id="JARJLG010000094">
    <property type="protein sequence ID" value="KAJ7747450.1"/>
    <property type="molecule type" value="Genomic_DNA"/>
</dbReference>
<name>A0AAD7N5K1_9AGAR</name>
<dbReference type="AlphaFoldDB" id="A0AAD7N5K1"/>
<feature type="compositionally biased region" description="Basic and acidic residues" evidence="1">
    <location>
        <begin position="36"/>
        <end position="48"/>
    </location>
</feature>
<gene>
    <name evidence="2" type="ORF">DFH07DRAFT_776052</name>
</gene>
<evidence type="ECO:0000313" key="3">
    <source>
        <dbReference type="Proteomes" id="UP001215280"/>
    </source>
</evidence>
<keyword evidence="3" id="KW-1185">Reference proteome</keyword>
<feature type="region of interest" description="Disordered" evidence="1">
    <location>
        <begin position="27"/>
        <end position="88"/>
    </location>
</feature>
<dbReference type="Proteomes" id="UP001215280">
    <property type="component" value="Unassembled WGS sequence"/>
</dbReference>
<comment type="caution">
    <text evidence="2">The sequence shown here is derived from an EMBL/GenBank/DDBJ whole genome shotgun (WGS) entry which is preliminary data.</text>
</comment>
<reference evidence="2" key="1">
    <citation type="submission" date="2023-03" db="EMBL/GenBank/DDBJ databases">
        <title>Massive genome expansion in bonnet fungi (Mycena s.s.) driven by repeated elements and novel gene families across ecological guilds.</title>
        <authorList>
            <consortium name="Lawrence Berkeley National Laboratory"/>
            <person name="Harder C.B."/>
            <person name="Miyauchi S."/>
            <person name="Viragh M."/>
            <person name="Kuo A."/>
            <person name="Thoen E."/>
            <person name="Andreopoulos B."/>
            <person name="Lu D."/>
            <person name="Skrede I."/>
            <person name="Drula E."/>
            <person name="Henrissat B."/>
            <person name="Morin E."/>
            <person name="Kohler A."/>
            <person name="Barry K."/>
            <person name="LaButti K."/>
            <person name="Morin E."/>
            <person name="Salamov A."/>
            <person name="Lipzen A."/>
            <person name="Mereny Z."/>
            <person name="Hegedus B."/>
            <person name="Baldrian P."/>
            <person name="Stursova M."/>
            <person name="Weitz H."/>
            <person name="Taylor A."/>
            <person name="Grigoriev I.V."/>
            <person name="Nagy L.G."/>
            <person name="Martin F."/>
            <person name="Kauserud H."/>
        </authorList>
    </citation>
    <scope>NUCLEOTIDE SEQUENCE</scope>
    <source>
        <strain evidence="2">CBHHK188m</strain>
    </source>
</reference>
<feature type="region of interest" description="Disordered" evidence="1">
    <location>
        <begin position="220"/>
        <end position="251"/>
    </location>
</feature>
<accession>A0AAD7N5K1</accession>
<proteinExistence type="predicted"/>
<evidence type="ECO:0000256" key="1">
    <source>
        <dbReference type="SAM" id="MobiDB-lite"/>
    </source>
</evidence>
<protein>
    <submittedName>
        <fullName evidence="2">Uncharacterized protein</fullName>
    </submittedName>
</protein>
<organism evidence="2 3">
    <name type="scientific">Mycena maculata</name>
    <dbReference type="NCBI Taxonomy" id="230809"/>
    <lineage>
        <taxon>Eukaryota</taxon>
        <taxon>Fungi</taxon>
        <taxon>Dikarya</taxon>
        <taxon>Basidiomycota</taxon>
        <taxon>Agaricomycotina</taxon>
        <taxon>Agaricomycetes</taxon>
        <taxon>Agaricomycetidae</taxon>
        <taxon>Agaricales</taxon>
        <taxon>Marasmiineae</taxon>
        <taxon>Mycenaceae</taxon>
        <taxon>Mycena</taxon>
    </lineage>
</organism>
<sequence>MSRRASAGVILLPSLAAQVTREDARRAAALTRARAPRRESGRRRETRAPARALGPVRRRGGGRAHGGGRAAEPDATHPRGRTARDGMGWRGSCPGYCGRVSSRRWETRSGGVGCGMAGLGADVRVGAVDVRVDVEVEVAVEYQLDEADVDENEEGEEDEDVICRDKRGRGVEQWAPGRTSLREERRWIFFLLYLPHSLRFAWMLTPPAARADLRQRKGIGRGRRAPPLSAARGHPPAGRKQDNPTWRTAGCNSGGTRAQIEYAGGRSPTRRSCLARVRAHSPAPISRLSFAAQYVLPSDLAPLISSGADLAMCAERAGWMCIGSALTTVDRVSRCYLRPKETRDQRGDERGAVWMEGRERGLRRNGARDRHANSAGKAARRCGCARSAKSRSMGAQVHAFRARAIATAGEDVTLEKVTMRIRRCLSGGELDISLAPARMIVNAGFGGILDGTRSLYAQIA</sequence>